<comment type="caution">
    <text evidence="4">The sequence shown here is derived from an EMBL/GenBank/DDBJ whole genome shotgun (WGS) entry which is preliminary data.</text>
</comment>
<keyword evidence="3" id="KW-0040">ANK repeat</keyword>
<dbReference type="PANTHER" id="PTHR23180:SF244">
    <property type="entry name" value="ADP-RIBOSYLATION FACTOR GTPASE-ACTIVATING PROTEIN AGD2"/>
    <property type="match status" value="1"/>
</dbReference>
<dbReference type="EMBL" id="QGNW01000030">
    <property type="protein sequence ID" value="RVX11579.1"/>
    <property type="molecule type" value="Genomic_DNA"/>
</dbReference>
<dbReference type="GO" id="GO:0005096">
    <property type="term" value="F:GTPase activator activity"/>
    <property type="evidence" value="ECO:0007669"/>
    <property type="project" value="InterPro"/>
</dbReference>
<evidence type="ECO:0000256" key="3">
    <source>
        <dbReference type="PROSITE-ProRule" id="PRU00023"/>
    </source>
</evidence>
<keyword evidence="2" id="KW-0862">Zinc</keyword>
<evidence type="ECO:0000256" key="2">
    <source>
        <dbReference type="ARBA" id="ARBA00022833"/>
    </source>
</evidence>
<organism evidence="4 5">
    <name type="scientific">Vitis vinifera</name>
    <name type="common">Grape</name>
    <dbReference type="NCBI Taxonomy" id="29760"/>
    <lineage>
        <taxon>Eukaryota</taxon>
        <taxon>Viridiplantae</taxon>
        <taxon>Streptophyta</taxon>
        <taxon>Embryophyta</taxon>
        <taxon>Tracheophyta</taxon>
        <taxon>Spermatophyta</taxon>
        <taxon>Magnoliopsida</taxon>
        <taxon>eudicotyledons</taxon>
        <taxon>Gunneridae</taxon>
        <taxon>Pentapetalae</taxon>
        <taxon>rosids</taxon>
        <taxon>Vitales</taxon>
        <taxon>Vitaceae</taxon>
        <taxon>Viteae</taxon>
        <taxon>Vitis</taxon>
    </lineage>
</organism>
<dbReference type="Proteomes" id="UP000288805">
    <property type="component" value="Unassembled WGS sequence"/>
</dbReference>
<dbReference type="PANTHER" id="PTHR23180">
    <property type="entry name" value="CENTAURIN/ARF"/>
    <property type="match status" value="1"/>
</dbReference>
<accession>A0A438JRK6</accession>
<dbReference type="Gene3D" id="1.25.40.20">
    <property type="entry name" value="Ankyrin repeat-containing domain"/>
    <property type="match status" value="1"/>
</dbReference>
<evidence type="ECO:0000313" key="4">
    <source>
        <dbReference type="EMBL" id="RVX11579.1"/>
    </source>
</evidence>
<dbReference type="GO" id="GO:0046872">
    <property type="term" value="F:metal ion binding"/>
    <property type="evidence" value="ECO:0007669"/>
    <property type="project" value="UniProtKB-KW"/>
</dbReference>
<dbReference type="InterPro" id="IPR045258">
    <property type="entry name" value="ACAP1/2/3-like"/>
</dbReference>
<gene>
    <name evidence="4" type="primary">AGD4_4</name>
    <name evidence="4" type="ORF">CK203_015812</name>
</gene>
<keyword evidence="1" id="KW-0479">Metal-binding</keyword>
<feature type="repeat" description="ANK" evidence="3">
    <location>
        <begin position="26"/>
        <end position="52"/>
    </location>
</feature>
<evidence type="ECO:0000256" key="1">
    <source>
        <dbReference type="ARBA" id="ARBA00022723"/>
    </source>
</evidence>
<sequence length="150" mass="16936">MIQVSVRGLRIPALQLIVFKVVHYWHLACHLGNQVMVELLLQFGADINMRDFHGRTPLHHCISRGNNKLAKFLLRRLRVIWGYVLIGVADVFCPRFCAQCFPLYGMLTFLSSRGARPSIKDGGDLSALERAMELGAITDEELFILLAEGQ</sequence>
<proteinExistence type="predicted"/>
<name>A0A438JRK6_VITVI</name>
<dbReference type="AlphaFoldDB" id="A0A438JRK6"/>
<dbReference type="PROSITE" id="PS50088">
    <property type="entry name" value="ANK_REPEAT"/>
    <property type="match status" value="2"/>
</dbReference>
<dbReference type="Pfam" id="PF12796">
    <property type="entry name" value="Ank_2"/>
    <property type="match status" value="1"/>
</dbReference>
<dbReference type="SMART" id="SM00248">
    <property type="entry name" value="ANK"/>
    <property type="match status" value="2"/>
</dbReference>
<dbReference type="InterPro" id="IPR036770">
    <property type="entry name" value="Ankyrin_rpt-contain_sf"/>
</dbReference>
<feature type="repeat" description="ANK" evidence="3">
    <location>
        <begin position="53"/>
        <end position="76"/>
    </location>
</feature>
<dbReference type="SUPFAM" id="SSF48403">
    <property type="entry name" value="Ankyrin repeat"/>
    <property type="match status" value="1"/>
</dbReference>
<dbReference type="PROSITE" id="PS50297">
    <property type="entry name" value="ANK_REP_REGION"/>
    <property type="match status" value="2"/>
</dbReference>
<reference evidence="4 5" key="1">
    <citation type="journal article" date="2018" name="PLoS Genet.">
        <title>Population sequencing reveals clonal diversity and ancestral inbreeding in the grapevine cultivar Chardonnay.</title>
        <authorList>
            <person name="Roach M.J."/>
            <person name="Johnson D.L."/>
            <person name="Bohlmann J."/>
            <person name="van Vuuren H.J."/>
            <person name="Jones S.J."/>
            <person name="Pretorius I.S."/>
            <person name="Schmidt S.A."/>
            <person name="Borneman A.R."/>
        </authorList>
    </citation>
    <scope>NUCLEOTIDE SEQUENCE [LARGE SCALE GENOMIC DNA]</scope>
    <source>
        <strain evidence="5">cv. Chardonnay</strain>
        <tissue evidence="4">Leaf</tissue>
    </source>
</reference>
<protein>
    <submittedName>
        <fullName evidence="4">ADP-ribosylation factor GTPase-activating protein AGD4</fullName>
    </submittedName>
</protein>
<evidence type="ECO:0000313" key="5">
    <source>
        <dbReference type="Proteomes" id="UP000288805"/>
    </source>
</evidence>
<dbReference type="InterPro" id="IPR002110">
    <property type="entry name" value="Ankyrin_rpt"/>
</dbReference>